<organism evidence="2 3">
    <name type="scientific">Microbacterium azadirachtae</name>
    <dbReference type="NCBI Taxonomy" id="582680"/>
    <lineage>
        <taxon>Bacteria</taxon>
        <taxon>Bacillati</taxon>
        <taxon>Actinomycetota</taxon>
        <taxon>Actinomycetes</taxon>
        <taxon>Micrococcales</taxon>
        <taxon>Microbacteriaceae</taxon>
        <taxon>Microbacterium</taxon>
    </lineage>
</organism>
<dbReference type="PATRIC" id="fig|582680.7.peg.2158"/>
<feature type="region of interest" description="Disordered" evidence="1">
    <location>
        <begin position="398"/>
        <end position="422"/>
    </location>
</feature>
<dbReference type="InterPro" id="IPR052036">
    <property type="entry name" value="Hydrolase/PRTase-associated"/>
</dbReference>
<dbReference type="OrthoDB" id="9810066at2"/>
<comment type="caution">
    <text evidence="2">The sequence shown here is derived from an EMBL/GenBank/DDBJ whole genome shotgun (WGS) entry which is preliminary data.</text>
</comment>
<accession>A0A0F0KR32</accession>
<proteinExistence type="predicted"/>
<name>A0A0F0KR32_9MICO</name>
<dbReference type="Gene3D" id="3.30.1870.10">
    <property type="entry name" value="EreA-like, domain 2"/>
    <property type="match status" value="1"/>
</dbReference>
<evidence type="ECO:0000313" key="3">
    <source>
        <dbReference type="Proteomes" id="UP000033448"/>
    </source>
</evidence>
<dbReference type="CDD" id="cd14728">
    <property type="entry name" value="Ere-like"/>
    <property type="match status" value="1"/>
</dbReference>
<evidence type="ECO:0000313" key="2">
    <source>
        <dbReference type="EMBL" id="KJL23323.1"/>
    </source>
</evidence>
<dbReference type="Proteomes" id="UP000033448">
    <property type="component" value="Unassembled WGS sequence"/>
</dbReference>
<dbReference type="Pfam" id="PF05139">
    <property type="entry name" value="Erythro_esteras"/>
    <property type="match status" value="1"/>
</dbReference>
<dbReference type="PANTHER" id="PTHR31299">
    <property type="entry name" value="ESTERASE, PUTATIVE (AFU_ORTHOLOGUE AFUA_1G05850)-RELATED"/>
    <property type="match status" value="1"/>
</dbReference>
<dbReference type="EMBL" id="JYIT01000077">
    <property type="protein sequence ID" value="KJL23323.1"/>
    <property type="molecule type" value="Genomic_DNA"/>
</dbReference>
<keyword evidence="3" id="KW-1185">Reference proteome</keyword>
<protein>
    <submittedName>
        <fullName evidence="2">Erythromycin esterase</fullName>
    </submittedName>
</protein>
<gene>
    <name evidence="2" type="ORF">RL72_02111</name>
</gene>
<dbReference type="RefSeq" id="WP_045250782.1">
    <property type="nucleotide sequence ID" value="NZ_JYIT01000077.1"/>
</dbReference>
<dbReference type="Gene3D" id="1.20.1440.30">
    <property type="entry name" value="Biosynthetic Protein domain"/>
    <property type="match status" value="1"/>
</dbReference>
<dbReference type="GO" id="GO:0046677">
    <property type="term" value="P:response to antibiotic"/>
    <property type="evidence" value="ECO:0007669"/>
    <property type="project" value="InterPro"/>
</dbReference>
<dbReference type="SUPFAM" id="SSF159501">
    <property type="entry name" value="EreA/ChaN-like"/>
    <property type="match status" value="1"/>
</dbReference>
<dbReference type="Gene3D" id="3.40.1660.10">
    <property type="entry name" value="EreA-like (biosynthetic domain)"/>
    <property type="match status" value="1"/>
</dbReference>
<evidence type="ECO:0000256" key="1">
    <source>
        <dbReference type="SAM" id="MobiDB-lite"/>
    </source>
</evidence>
<sequence>MHDTEPIYARPLAAPGEPWDTAAVRALIGDARVVLLGEGAHGVDDFARLGDGLFRTLATELGFTAFVRESGFAEGLAVDAWIQGGPGEAEDIARAGITYGFGESEAVRRQLAWMRAENARRRADGADSPDAGARVPLRFWGMDLPGSSTSPVAAVRVCLDRIPAQDGDDALRRITDLGGRTAAAIAWDGLDDAARDRIRDGIAGLIARVERDGDDIARRSAATLDAFLAELAWDGEPGPYPRERLMADTVAGIAGREERLLVLAHNAHVRRDPLHGRPTLGTLLHARLGDALRVIAMTYGHGPVVSFTERSPRPFDWEVAVSERIPAPGTLEHALDPLGDVLVDLRAAPPALRAGITGTAAGAGIDPIADVATAFDAVAHRHRVSLVPGHLDRLRAEFGSGDAGTAPAPRDAGTAPTAEAVR</sequence>
<dbReference type="AlphaFoldDB" id="A0A0F0KR32"/>
<dbReference type="PANTHER" id="PTHR31299:SF0">
    <property type="entry name" value="ESTERASE, PUTATIVE (AFU_ORTHOLOGUE AFUA_1G05850)-RELATED"/>
    <property type="match status" value="1"/>
</dbReference>
<dbReference type="InterPro" id="IPR007815">
    <property type="entry name" value="Emycin_Estase"/>
</dbReference>
<reference evidence="2 3" key="1">
    <citation type="submission" date="2015-02" db="EMBL/GenBank/DDBJ databases">
        <title>Draft genome sequences of ten Microbacterium spp. with emphasis on heavy metal contaminated environments.</title>
        <authorList>
            <person name="Corretto E."/>
        </authorList>
    </citation>
    <scope>NUCLEOTIDE SEQUENCE [LARGE SCALE GENOMIC DNA]</scope>
    <source>
        <strain evidence="2 3">DSM 23848</strain>
    </source>
</reference>